<gene>
    <name evidence="2" type="ORF">F8M41_002397</name>
</gene>
<comment type="caution">
    <text evidence="2">The sequence shown here is derived from an EMBL/GenBank/DDBJ whole genome shotgun (WGS) entry which is preliminary data.</text>
</comment>
<protein>
    <submittedName>
        <fullName evidence="2">Uncharacterized protein</fullName>
    </submittedName>
</protein>
<dbReference type="EMBL" id="WTPW01001203">
    <property type="protein sequence ID" value="KAF0449754.1"/>
    <property type="molecule type" value="Genomic_DNA"/>
</dbReference>
<evidence type="ECO:0000313" key="3">
    <source>
        <dbReference type="Proteomes" id="UP000439903"/>
    </source>
</evidence>
<dbReference type="AlphaFoldDB" id="A0A8H3XEC7"/>
<reference evidence="2 3" key="1">
    <citation type="journal article" date="2019" name="Environ. Microbiol.">
        <title>At the nexus of three kingdoms: the genome of the mycorrhizal fungus Gigaspora margarita provides insights into plant, endobacterial and fungal interactions.</title>
        <authorList>
            <person name="Venice F."/>
            <person name="Ghignone S."/>
            <person name="Salvioli di Fossalunga A."/>
            <person name="Amselem J."/>
            <person name="Novero M."/>
            <person name="Xianan X."/>
            <person name="Sedzielewska Toro K."/>
            <person name="Morin E."/>
            <person name="Lipzen A."/>
            <person name="Grigoriev I.V."/>
            <person name="Henrissat B."/>
            <person name="Martin F.M."/>
            <person name="Bonfante P."/>
        </authorList>
    </citation>
    <scope>NUCLEOTIDE SEQUENCE [LARGE SCALE GENOMIC DNA]</scope>
    <source>
        <strain evidence="2 3">BEG34</strain>
    </source>
</reference>
<organism evidence="2 3">
    <name type="scientific">Gigaspora margarita</name>
    <dbReference type="NCBI Taxonomy" id="4874"/>
    <lineage>
        <taxon>Eukaryota</taxon>
        <taxon>Fungi</taxon>
        <taxon>Fungi incertae sedis</taxon>
        <taxon>Mucoromycota</taxon>
        <taxon>Glomeromycotina</taxon>
        <taxon>Glomeromycetes</taxon>
        <taxon>Diversisporales</taxon>
        <taxon>Gigasporaceae</taxon>
        <taxon>Gigaspora</taxon>
    </lineage>
</organism>
<evidence type="ECO:0000313" key="2">
    <source>
        <dbReference type="EMBL" id="KAF0449754.1"/>
    </source>
</evidence>
<evidence type="ECO:0000256" key="1">
    <source>
        <dbReference type="SAM" id="MobiDB-lite"/>
    </source>
</evidence>
<dbReference type="Proteomes" id="UP000439903">
    <property type="component" value="Unassembled WGS sequence"/>
</dbReference>
<sequence>MCSECECWQLFYPKQKFNEQEKKLLIAYLDTIDYSCGSSFYNAENLFGFQKEQSINNKSDNNTEIESDTELVVTRSELKNKKHVSNEIELSNIENNSDYDNSLLNQNEADNLQSDSEIWENLFYRSNDVNSELADNNESDDYDSYELANSNESEEDLNGSVDSEESDDSEAKSLTDFELLDADKPTIKQIFEKVFINDGLTCNSPIEKAYYSAQIFSLLCYECGDTNIVIPIPVTQYPLCEECTQKGIKTPTRGKSLKFTAHIHKKKRRLSDNLK</sequence>
<proteinExistence type="predicted"/>
<feature type="compositionally biased region" description="Acidic residues" evidence="1">
    <location>
        <begin position="152"/>
        <end position="168"/>
    </location>
</feature>
<name>A0A8H3XEC7_GIGMA</name>
<feature type="region of interest" description="Disordered" evidence="1">
    <location>
        <begin position="148"/>
        <end position="174"/>
    </location>
</feature>
<dbReference type="OrthoDB" id="2440213at2759"/>
<keyword evidence="3" id="KW-1185">Reference proteome</keyword>
<accession>A0A8H3XEC7</accession>